<organism evidence="10 11">
    <name type="scientific">Xylanimonas oleitrophica</name>
    <dbReference type="NCBI Taxonomy" id="2607479"/>
    <lineage>
        <taxon>Bacteria</taxon>
        <taxon>Bacillati</taxon>
        <taxon>Actinomycetota</taxon>
        <taxon>Actinomycetes</taxon>
        <taxon>Micrococcales</taxon>
        <taxon>Promicromonosporaceae</taxon>
        <taxon>Xylanimonas</taxon>
    </lineage>
</organism>
<dbReference type="EMBL" id="QKWH01000002">
    <property type="protein sequence ID" value="PZR54198.1"/>
    <property type="molecule type" value="Genomic_DNA"/>
</dbReference>
<keyword evidence="8 9" id="KW-0407">Ion channel</keyword>
<keyword evidence="4 9" id="KW-0812">Transmembrane</keyword>
<accession>A0A2W5XUZ2</accession>
<feature type="transmembrane region" description="Helical" evidence="9">
    <location>
        <begin position="79"/>
        <end position="105"/>
    </location>
</feature>
<dbReference type="PRINTS" id="PR01264">
    <property type="entry name" value="MECHCHANNEL"/>
</dbReference>
<feature type="transmembrane region" description="Helical" evidence="9">
    <location>
        <begin position="20"/>
        <end position="38"/>
    </location>
</feature>
<comment type="subunit">
    <text evidence="9">Homopentamer.</text>
</comment>
<comment type="subcellular location">
    <subcellularLocation>
        <location evidence="9">Cell membrane</location>
        <topology evidence="9">Multi-pass membrane protein</topology>
    </subcellularLocation>
    <subcellularLocation>
        <location evidence="1">Membrane</location>
        <topology evidence="1">Multi-pass membrane protein</topology>
    </subcellularLocation>
</comment>
<dbReference type="InterPro" id="IPR037673">
    <property type="entry name" value="MSC/AndL"/>
</dbReference>
<dbReference type="Pfam" id="PF01741">
    <property type="entry name" value="MscL"/>
    <property type="match status" value="1"/>
</dbReference>
<comment type="caution">
    <text evidence="10">The sequence shown here is derived from an EMBL/GenBank/DDBJ whole genome shotgun (WGS) entry which is preliminary data.</text>
</comment>
<dbReference type="HAMAP" id="MF_00115">
    <property type="entry name" value="MscL"/>
    <property type="match status" value="1"/>
</dbReference>
<gene>
    <name evidence="9 10" type="primary">mscL</name>
    <name evidence="10" type="ORF">DNL40_04530</name>
</gene>
<keyword evidence="11" id="KW-1185">Reference proteome</keyword>
<evidence type="ECO:0000256" key="4">
    <source>
        <dbReference type="ARBA" id="ARBA00022692"/>
    </source>
</evidence>
<keyword evidence="7 9" id="KW-0472">Membrane</keyword>
<dbReference type="PANTHER" id="PTHR30266:SF2">
    <property type="entry name" value="LARGE-CONDUCTANCE MECHANOSENSITIVE CHANNEL"/>
    <property type="match status" value="1"/>
</dbReference>
<keyword evidence="6 9" id="KW-0406">Ion transport</keyword>
<evidence type="ECO:0000256" key="9">
    <source>
        <dbReference type="HAMAP-Rule" id="MF_00115"/>
    </source>
</evidence>
<evidence type="ECO:0000256" key="7">
    <source>
        <dbReference type="ARBA" id="ARBA00023136"/>
    </source>
</evidence>
<comment type="similarity">
    <text evidence="9">Belongs to the MscL family.</text>
</comment>
<evidence type="ECO:0000313" key="11">
    <source>
        <dbReference type="Proteomes" id="UP000248783"/>
    </source>
</evidence>
<evidence type="ECO:0000256" key="3">
    <source>
        <dbReference type="ARBA" id="ARBA00022475"/>
    </source>
</evidence>
<dbReference type="AlphaFoldDB" id="A0A2W5XUZ2"/>
<evidence type="ECO:0000256" key="5">
    <source>
        <dbReference type="ARBA" id="ARBA00022989"/>
    </source>
</evidence>
<keyword evidence="2 9" id="KW-0813">Transport</keyword>
<dbReference type="RefSeq" id="WP_111250055.1">
    <property type="nucleotide sequence ID" value="NZ_QKWH01000002.1"/>
</dbReference>
<dbReference type="GO" id="GO:0005886">
    <property type="term" value="C:plasma membrane"/>
    <property type="evidence" value="ECO:0007669"/>
    <property type="project" value="UniProtKB-SubCell"/>
</dbReference>
<dbReference type="GO" id="GO:0008381">
    <property type="term" value="F:mechanosensitive monoatomic ion channel activity"/>
    <property type="evidence" value="ECO:0007669"/>
    <property type="project" value="UniProtKB-UniRule"/>
</dbReference>
<evidence type="ECO:0000256" key="8">
    <source>
        <dbReference type="ARBA" id="ARBA00023303"/>
    </source>
</evidence>
<name>A0A2W5XUZ2_9MICO</name>
<dbReference type="SUPFAM" id="SSF81330">
    <property type="entry name" value="Gated mechanosensitive channel"/>
    <property type="match status" value="1"/>
</dbReference>
<evidence type="ECO:0000256" key="1">
    <source>
        <dbReference type="ARBA" id="ARBA00004141"/>
    </source>
</evidence>
<dbReference type="PANTHER" id="PTHR30266">
    <property type="entry name" value="MECHANOSENSITIVE CHANNEL MSCL"/>
    <property type="match status" value="1"/>
</dbReference>
<evidence type="ECO:0000256" key="2">
    <source>
        <dbReference type="ARBA" id="ARBA00022448"/>
    </source>
</evidence>
<evidence type="ECO:0000256" key="6">
    <source>
        <dbReference type="ARBA" id="ARBA00023065"/>
    </source>
</evidence>
<dbReference type="Gene3D" id="1.10.1200.120">
    <property type="entry name" value="Large-conductance mechanosensitive channel, MscL, domain 1"/>
    <property type="match status" value="1"/>
</dbReference>
<keyword evidence="5 9" id="KW-1133">Transmembrane helix</keyword>
<reference evidence="10 11" key="1">
    <citation type="submission" date="2018-06" db="EMBL/GenBank/DDBJ databases">
        <title>Whole genome sequencing of a novel hydrocarbon degrading bacterial strain, PW21 isolated from oil contaminated produced water sample.</title>
        <authorList>
            <person name="Nagkirti P."/>
            <person name="Shaikh A."/>
            <person name="Gowdaman V."/>
            <person name="Engineer A.E."/>
            <person name="Dagar S."/>
            <person name="Dhakephalkar P.K."/>
        </authorList>
    </citation>
    <scope>NUCLEOTIDE SEQUENCE [LARGE SCALE GENOMIC DNA]</scope>
    <source>
        <strain evidence="10 11">PW21</strain>
    </source>
</reference>
<protein>
    <recommendedName>
        <fullName evidence="9">Large-conductance mechanosensitive channel</fullName>
    </recommendedName>
</protein>
<dbReference type="Proteomes" id="UP000248783">
    <property type="component" value="Unassembled WGS sequence"/>
</dbReference>
<dbReference type="NCBIfam" id="TIGR00220">
    <property type="entry name" value="mscL"/>
    <property type="match status" value="1"/>
</dbReference>
<dbReference type="InterPro" id="IPR036019">
    <property type="entry name" value="MscL_channel"/>
</dbReference>
<dbReference type="InterPro" id="IPR001185">
    <property type="entry name" value="MS_channel"/>
</dbReference>
<keyword evidence="3 9" id="KW-1003">Cell membrane</keyword>
<proteinExistence type="inferred from homology"/>
<comment type="function">
    <text evidence="9">Channel that opens in response to stretch forces in the membrane lipid bilayer. May participate in the regulation of osmotic pressure changes within the cell.</text>
</comment>
<sequence length="157" mass="16780">MRSVLNGFKEFVLRGNAIDLAVGVVVGAAFTTLVTSLVDNFLNPLIGAIFGQPDFSSVWQWEIRGAYEGIDGEMVEPSVIAFGAILTAVINLLIVAAALYFFVVLPINRLSNLRKSGEEPEPEAPAEDVLLLQEIRDLLAAQSGRSTPNSPPSGPQA</sequence>
<evidence type="ECO:0000313" key="10">
    <source>
        <dbReference type="EMBL" id="PZR54198.1"/>
    </source>
</evidence>